<evidence type="ECO:0000313" key="2">
    <source>
        <dbReference type="Proteomes" id="UP000176424"/>
    </source>
</evidence>
<accession>A0A1F4ZRF7</accession>
<dbReference type="SUPFAM" id="SSF109604">
    <property type="entry name" value="HD-domain/PDEase-like"/>
    <property type="match status" value="1"/>
</dbReference>
<dbReference type="AlphaFoldDB" id="A0A1F4ZRF7"/>
<dbReference type="EMBL" id="MEXR01000043">
    <property type="protein sequence ID" value="OGD08982.1"/>
    <property type="molecule type" value="Genomic_DNA"/>
</dbReference>
<evidence type="ECO:0008006" key="3">
    <source>
        <dbReference type="Google" id="ProtNLM"/>
    </source>
</evidence>
<dbReference type="STRING" id="1797263.A2397_05815"/>
<proteinExistence type="predicted"/>
<evidence type="ECO:0000313" key="1">
    <source>
        <dbReference type="EMBL" id="OGD08982.1"/>
    </source>
</evidence>
<reference evidence="1 2" key="1">
    <citation type="journal article" date="2016" name="Nat. Commun.">
        <title>Thousands of microbial genomes shed light on interconnected biogeochemical processes in an aquifer system.</title>
        <authorList>
            <person name="Anantharaman K."/>
            <person name="Brown C.T."/>
            <person name="Hug L.A."/>
            <person name="Sharon I."/>
            <person name="Castelle C.J."/>
            <person name="Probst A.J."/>
            <person name="Thomas B.C."/>
            <person name="Singh A."/>
            <person name="Wilkins M.J."/>
            <person name="Karaoz U."/>
            <person name="Brodie E.L."/>
            <person name="Williams K.H."/>
            <person name="Hubbard S.S."/>
            <person name="Banfield J.F."/>
        </authorList>
    </citation>
    <scope>NUCLEOTIDE SEQUENCE [LARGE SCALE GENOMIC DNA]</scope>
</reference>
<organism evidence="1 2">
    <name type="scientific">Candidatus Amesbacteria bacterium RIFOXYB1_FULL_44_23</name>
    <dbReference type="NCBI Taxonomy" id="1797263"/>
    <lineage>
        <taxon>Bacteria</taxon>
        <taxon>Candidatus Amesiibacteriota</taxon>
    </lineage>
</organism>
<dbReference type="Gene3D" id="1.10.3210.10">
    <property type="entry name" value="Hypothetical protein af1432"/>
    <property type="match status" value="1"/>
</dbReference>
<sequence>MDFFDSFLKKHNIVLPENVYQACMDGLHYMSNGKDGIHTHLHVKDLLTLLDEFLADQQNHHLKPKIDFKVMLLSIIWHDTWKSQQITSNPFKLFFNQVAEGLASMRIFSRNSRKYGLDKITVKKVKYAIRKHSELQLLPLRGLEAKLLYNLDTLELFSAPRLRNAVEALTSQRRISPLATRLVNLYLRYYKYPKSHLTFMPWAKIRLKQAKPDFFAESKRLIREVLTPGSK</sequence>
<dbReference type="Proteomes" id="UP000176424">
    <property type="component" value="Unassembled WGS sequence"/>
</dbReference>
<protein>
    <recommendedName>
        <fullName evidence="3">HD domain-containing protein</fullName>
    </recommendedName>
</protein>
<name>A0A1F4ZRF7_9BACT</name>
<gene>
    <name evidence="1" type="ORF">A2397_05815</name>
</gene>
<comment type="caution">
    <text evidence="1">The sequence shown here is derived from an EMBL/GenBank/DDBJ whole genome shotgun (WGS) entry which is preliminary data.</text>
</comment>